<dbReference type="AlphaFoldDB" id="A0A1U7IQ49"/>
<reference evidence="1 2" key="1">
    <citation type="submission" date="2016-11" db="EMBL/GenBank/DDBJ databases">
        <title>Draft Genome Sequences of Nine Cyanobacterial Strains from Diverse Habitats.</title>
        <authorList>
            <person name="Zhu T."/>
            <person name="Hou S."/>
            <person name="Lu X."/>
            <person name="Hess W.R."/>
        </authorList>
    </citation>
    <scope>NUCLEOTIDE SEQUENCE [LARGE SCALE GENOMIC DNA]</scope>
    <source>
        <strain evidence="1 2">IAM M-71</strain>
    </source>
</reference>
<evidence type="ECO:0008006" key="3">
    <source>
        <dbReference type="Google" id="ProtNLM"/>
    </source>
</evidence>
<dbReference type="RefSeq" id="WP_073592721.1">
    <property type="nucleotide sequence ID" value="NZ_MRCE01000005.1"/>
</dbReference>
<protein>
    <recommendedName>
        <fullName evidence="3">Phytase-like domain-containing protein</fullName>
    </recommendedName>
</protein>
<organism evidence="1 2">
    <name type="scientific">[Phormidium ambiguum] IAM M-71</name>
    <dbReference type="NCBI Taxonomy" id="454136"/>
    <lineage>
        <taxon>Bacteria</taxon>
        <taxon>Bacillati</taxon>
        <taxon>Cyanobacteriota</taxon>
        <taxon>Cyanophyceae</taxon>
        <taxon>Oscillatoriophycideae</taxon>
        <taxon>Aerosakkonematales</taxon>
        <taxon>Aerosakkonemataceae</taxon>
        <taxon>Floridanema</taxon>
    </lineage>
</organism>
<dbReference type="STRING" id="454136.NIES2119_06955"/>
<evidence type="ECO:0000313" key="2">
    <source>
        <dbReference type="Proteomes" id="UP000185860"/>
    </source>
</evidence>
<name>A0A1U7IQ49_9CYAN</name>
<accession>A0A1U7IQ49</accession>
<gene>
    <name evidence="1" type="ORF">NIES2119_06955</name>
</gene>
<sequence>MKRFVILLFWTIILAILLFNPQKVVAEQWRPVRGGINFGISGMALIEKKDNFLEFLIVHDNKGKDEGRLAIISIKGKDQPEYFPFNSSNGLQELYFGSDLESITAVPREPSSFMALSSKGKVYNFRLGERKGESFLFKVFDLPNLPEKPNFEGFAIQEIDGKLLTVWAERGKREKPAIVYWGILNLPSYKIEVKGSKSLTVPWPNSNDLRHISDLKIDRTGTLFISSATDPGNDGPFTSAVYIAGVFVVNGNEVSFRQNPDLFPLYRLDYHKVEAIELVPGANGGIIVGTDDENLGSWVYMP</sequence>
<evidence type="ECO:0000313" key="1">
    <source>
        <dbReference type="EMBL" id="OKH39465.1"/>
    </source>
</evidence>
<comment type="caution">
    <text evidence="1">The sequence shown here is derived from an EMBL/GenBank/DDBJ whole genome shotgun (WGS) entry which is preliminary data.</text>
</comment>
<dbReference type="OrthoDB" id="452682at2"/>
<dbReference type="Proteomes" id="UP000185860">
    <property type="component" value="Unassembled WGS sequence"/>
</dbReference>
<dbReference type="EMBL" id="MRCE01000005">
    <property type="protein sequence ID" value="OKH39465.1"/>
    <property type="molecule type" value="Genomic_DNA"/>
</dbReference>
<proteinExistence type="predicted"/>